<organism evidence="3 4">
    <name type="scientific">Steroidobacter denitrificans</name>
    <dbReference type="NCBI Taxonomy" id="465721"/>
    <lineage>
        <taxon>Bacteria</taxon>
        <taxon>Pseudomonadati</taxon>
        <taxon>Pseudomonadota</taxon>
        <taxon>Gammaproteobacteria</taxon>
        <taxon>Steroidobacterales</taxon>
        <taxon>Steroidobacteraceae</taxon>
        <taxon>Steroidobacter</taxon>
    </lineage>
</organism>
<dbReference type="KEGG" id="sdf:ACG33_06090"/>
<reference evidence="3 4" key="1">
    <citation type="submission" date="2015-06" db="EMBL/GenBank/DDBJ databases">
        <title>A Comprehensive Approach to Explore the Metabolic and Phylogenetic Diversity of Bacterial Steroid Degradation in the Environment: Testosterone as an Example.</title>
        <authorList>
            <person name="Yang F.-C."/>
            <person name="Chen Y.-L."/>
            <person name="Yu C.-P."/>
            <person name="Tang S.-L."/>
            <person name="Wang P.-H."/>
            <person name="Ismail W."/>
            <person name="Wang C.-H."/>
            <person name="Yang C.-Y."/>
            <person name="Chiang Y.-R."/>
        </authorList>
    </citation>
    <scope>NUCLEOTIDE SEQUENCE [LARGE SCALE GENOMIC DNA]</scope>
    <source>
        <strain evidence="3 4">DSM 18526</strain>
    </source>
</reference>
<feature type="domain" description="EVE" evidence="2">
    <location>
        <begin position="2"/>
        <end position="151"/>
    </location>
</feature>
<dbReference type="RefSeq" id="WP_066922874.1">
    <property type="nucleotide sequence ID" value="NZ_CP011971.1"/>
</dbReference>
<dbReference type="AlphaFoldDB" id="A0A127FAL8"/>
<dbReference type="SUPFAM" id="SSF88697">
    <property type="entry name" value="PUA domain-like"/>
    <property type="match status" value="1"/>
</dbReference>
<dbReference type="STRING" id="465721.ACG33_06090"/>
<evidence type="ECO:0000313" key="4">
    <source>
        <dbReference type="Proteomes" id="UP000070250"/>
    </source>
</evidence>
<dbReference type="InterPro" id="IPR052181">
    <property type="entry name" value="5hmC_binding"/>
</dbReference>
<dbReference type="PANTHER" id="PTHR14087">
    <property type="entry name" value="THYMOCYTE NUCLEAR PROTEIN 1"/>
    <property type="match status" value="1"/>
</dbReference>
<sequence>MNHWLMKTEPATFGIDDLARARNHTTAWDGVRNFQARNYMREMRLGDLAFFYHSSCDVPGIAGIVSITREAYPDHTAFDSEDPHFDEKSSPANPRWFMVDVKLVTKFDRVIALEELRRYGQDKLKNMVILKRGNRLSITPVSRAEWNFINSLL</sequence>
<dbReference type="PANTHER" id="PTHR14087:SF7">
    <property type="entry name" value="THYMOCYTE NUCLEAR PROTEIN 1"/>
    <property type="match status" value="1"/>
</dbReference>
<dbReference type="OrthoDB" id="9791347at2"/>
<dbReference type="InterPro" id="IPR047197">
    <property type="entry name" value="THYN1-like_EVE"/>
</dbReference>
<proteinExistence type="predicted"/>
<keyword evidence="4" id="KW-1185">Reference proteome</keyword>
<dbReference type="InterPro" id="IPR002740">
    <property type="entry name" value="EVE_domain"/>
</dbReference>
<accession>A0A127FAL8</accession>
<keyword evidence="1" id="KW-0597">Phosphoprotein</keyword>
<gene>
    <name evidence="3" type="ORF">ACG33_06090</name>
</gene>
<name>A0A127FAL8_STEDE</name>
<dbReference type="CDD" id="cd21133">
    <property type="entry name" value="EVE"/>
    <property type="match status" value="1"/>
</dbReference>
<dbReference type="InterPro" id="IPR015947">
    <property type="entry name" value="PUA-like_sf"/>
</dbReference>
<dbReference type="Pfam" id="PF01878">
    <property type="entry name" value="EVE"/>
    <property type="match status" value="1"/>
</dbReference>
<dbReference type="FunFam" id="3.10.590.10:FF:000003">
    <property type="entry name" value="Thymocyte nuclear protein 1"/>
    <property type="match status" value="1"/>
</dbReference>
<evidence type="ECO:0000256" key="1">
    <source>
        <dbReference type="ARBA" id="ARBA00022553"/>
    </source>
</evidence>
<dbReference type="EMBL" id="CP011971">
    <property type="protein sequence ID" value="AMN46671.1"/>
    <property type="molecule type" value="Genomic_DNA"/>
</dbReference>
<protein>
    <submittedName>
        <fullName evidence="3">EVE domain-containing protein</fullName>
    </submittedName>
</protein>
<evidence type="ECO:0000313" key="3">
    <source>
        <dbReference type="EMBL" id="AMN46671.1"/>
    </source>
</evidence>
<dbReference type="Proteomes" id="UP000070250">
    <property type="component" value="Chromosome"/>
</dbReference>
<dbReference type="PATRIC" id="fig|465721.4.peg.1297"/>
<evidence type="ECO:0000259" key="2">
    <source>
        <dbReference type="Pfam" id="PF01878"/>
    </source>
</evidence>
<dbReference type="Gene3D" id="3.10.590.10">
    <property type="entry name" value="ph1033 like domains"/>
    <property type="match status" value="1"/>
</dbReference>